<protein>
    <submittedName>
        <fullName evidence="1">Uncharacterized protein</fullName>
    </submittedName>
</protein>
<reference evidence="1 2" key="1">
    <citation type="submission" date="2024-06" db="EMBL/GenBank/DDBJ databases">
        <authorList>
            <person name="Pan Q."/>
            <person name="Wen M."/>
            <person name="Jouanno E."/>
            <person name="Zahm M."/>
            <person name="Klopp C."/>
            <person name="Cabau C."/>
            <person name="Louis A."/>
            <person name="Berthelot C."/>
            <person name="Parey E."/>
            <person name="Roest Crollius H."/>
            <person name="Montfort J."/>
            <person name="Robinson-Rechavi M."/>
            <person name="Bouchez O."/>
            <person name="Lampietro C."/>
            <person name="Lopez Roques C."/>
            <person name="Donnadieu C."/>
            <person name="Postlethwait J."/>
            <person name="Bobe J."/>
            <person name="Verreycken H."/>
            <person name="Guiguen Y."/>
        </authorList>
    </citation>
    <scope>NUCLEOTIDE SEQUENCE [LARGE SCALE GENOMIC DNA]</scope>
    <source>
        <strain evidence="1">Up_M1</strain>
        <tissue evidence="1">Testis</tissue>
    </source>
</reference>
<name>A0ABD0WJK5_UMBPY</name>
<evidence type="ECO:0000313" key="1">
    <source>
        <dbReference type="EMBL" id="KAL0973709.1"/>
    </source>
</evidence>
<dbReference type="AlphaFoldDB" id="A0ABD0WJK5"/>
<comment type="caution">
    <text evidence="1">The sequence shown here is derived from an EMBL/GenBank/DDBJ whole genome shotgun (WGS) entry which is preliminary data.</text>
</comment>
<gene>
    <name evidence="1" type="ORF">UPYG_G00209900</name>
</gene>
<keyword evidence="2" id="KW-1185">Reference proteome</keyword>
<accession>A0ABD0WJK5</accession>
<proteinExistence type="predicted"/>
<dbReference type="Proteomes" id="UP001557470">
    <property type="component" value="Unassembled WGS sequence"/>
</dbReference>
<dbReference type="EMBL" id="JAGEUA010000006">
    <property type="protein sequence ID" value="KAL0973709.1"/>
    <property type="molecule type" value="Genomic_DNA"/>
</dbReference>
<sequence>MNANAYINDMRKGIRKQSACLYSFKGLFYTIIQDLDNFFTLAWTKSKSETRRQTAECILPNYLYPPIDYLRLELWSHLNSCSGTALRPVG</sequence>
<evidence type="ECO:0000313" key="2">
    <source>
        <dbReference type="Proteomes" id="UP001557470"/>
    </source>
</evidence>
<organism evidence="1 2">
    <name type="scientific">Umbra pygmaea</name>
    <name type="common">Eastern mudminnow</name>
    <dbReference type="NCBI Taxonomy" id="75934"/>
    <lineage>
        <taxon>Eukaryota</taxon>
        <taxon>Metazoa</taxon>
        <taxon>Chordata</taxon>
        <taxon>Craniata</taxon>
        <taxon>Vertebrata</taxon>
        <taxon>Euteleostomi</taxon>
        <taxon>Actinopterygii</taxon>
        <taxon>Neopterygii</taxon>
        <taxon>Teleostei</taxon>
        <taxon>Protacanthopterygii</taxon>
        <taxon>Esociformes</taxon>
        <taxon>Umbridae</taxon>
        <taxon>Umbra</taxon>
    </lineage>
</organism>